<accession>A0A0F9DGD0</accession>
<organism evidence="1">
    <name type="scientific">marine sediment metagenome</name>
    <dbReference type="NCBI Taxonomy" id="412755"/>
    <lineage>
        <taxon>unclassified sequences</taxon>
        <taxon>metagenomes</taxon>
        <taxon>ecological metagenomes</taxon>
    </lineage>
</organism>
<evidence type="ECO:0000313" key="1">
    <source>
        <dbReference type="EMBL" id="KKL60714.1"/>
    </source>
</evidence>
<gene>
    <name evidence="1" type="ORF">LCGC14_2202550</name>
</gene>
<comment type="caution">
    <text evidence="1">The sequence shown here is derived from an EMBL/GenBank/DDBJ whole genome shotgun (WGS) entry which is preliminary data.</text>
</comment>
<sequence>MFIVFGKDDRGQLTRITNEYPTAVEAVGRASLLNKAHWGPYTSAFVLDTETNKVAEVLFDQAPPPPPAFTIRSWR</sequence>
<dbReference type="AlphaFoldDB" id="A0A0F9DGD0"/>
<proteinExistence type="predicted"/>
<reference evidence="1" key="1">
    <citation type="journal article" date="2015" name="Nature">
        <title>Complex archaea that bridge the gap between prokaryotes and eukaryotes.</title>
        <authorList>
            <person name="Spang A."/>
            <person name="Saw J.H."/>
            <person name="Jorgensen S.L."/>
            <person name="Zaremba-Niedzwiedzka K."/>
            <person name="Martijn J."/>
            <person name="Lind A.E."/>
            <person name="van Eijk R."/>
            <person name="Schleper C."/>
            <person name="Guy L."/>
            <person name="Ettema T.J."/>
        </authorList>
    </citation>
    <scope>NUCLEOTIDE SEQUENCE</scope>
</reference>
<dbReference type="EMBL" id="LAZR01029055">
    <property type="protein sequence ID" value="KKL60714.1"/>
    <property type="molecule type" value="Genomic_DNA"/>
</dbReference>
<name>A0A0F9DGD0_9ZZZZ</name>
<protein>
    <submittedName>
        <fullName evidence="1">Uncharacterized protein</fullName>
    </submittedName>
</protein>